<evidence type="ECO:0000313" key="3">
    <source>
        <dbReference type="EMBL" id="MBK5071611.1"/>
    </source>
</evidence>
<dbReference type="EMBL" id="JADRCQ010000001">
    <property type="protein sequence ID" value="MBK5071611.1"/>
    <property type="molecule type" value="Genomic_DNA"/>
</dbReference>
<name>A0A9D7FVM3_9GAMM</name>
<evidence type="ECO:0000256" key="2">
    <source>
        <dbReference type="SAM" id="SignalP"/>
    </source>
</evidence>
<keyword evidence="1" id="KW-0175">Coiled coil</keyword>
<accession>A0A9D7FVM3</accession>
<dbReference type="InterPro" id="IPR023220">
    <property type="entry name" value="T4SS_VirB5-domain"/>
</dbReference>
<protein>
    <submittedName>
        <fullName evidence="4">Type IV secretion system protein</fullName>
    </submittedName>
</protein>
<dbReference type="Proteomes" id="UP000807542">
    <property type="component" value="Unassembled WGS sequence"/>
</dbReference>
<organism evidence="4 5">
    <name type="scientific">Limnobaculum xujianqingii</name>
    <dbReference type="NCBI Taxonomy" id="2738837"/>
    <lineage>
        <taxon>Bacteria</taxon>
        <taxon>Pseudomonadati</taxon>
        <taxon>Pseudomonadota</taxon>
        <taxon>Gammaproteobacteria</taxon>
        <taxon>Enterobacterales</taxon>
        <taxon>Budviciaceae</taxon>
        <taxon>Limnobaculum</taxon>
    </lineage>
</organism>
<dbReference type="SUPFAM" id="SSF101082">
    <property type="entry name" value="Typo IV secretion system protein TraC"/>
    <property type="match status" value="1"/>
</dbReference>
<gene>
    <name evidence="4" type="ORF">I2492_01100</name>
    <name evidence="3" type="ORF">I2493_01100</name>
</gene>
<dbReference type="Pfam" id="PF07996">
    <property type="entry name" value="T4SS"/>
    <property type="match status" value="1"/>
</dbReference>
<evidence type="ECO:0000256" key="1">
    <source>
        <dbReference type="SAM" id="Coils"/>
    </source>
</evidence>
<dbReference type="CDD" id="cd14262">
    <property type="entry name" value="VirB5_like"/>
    <property type="match status" value="1"/>
</dbReference>
<evidence type="ECO:0000313" key="4">
    <source>
        <dbReference type="EMBL" id="MBK5174920.1"/>
    </source>
</evidence>
<sequence length="222" mass="24559">MTMKKAWKKQLLAAAVSGLCIVTLPATASGIPTVDVAAIAQMAQQLKQLKDQYDLLRQQYESVTGSYGRGQGMDSVLDSSSVVPGSWQDVVRQQKSGVFANKQAYYEKLIDTLPSELFRNPDGREAGTYQLSTDAVRAAMAGGDALYAQVQQHINNLTRLARQVDNTTNIKDAQDLQNRIQVENALLQTAMARMNAMTSNLQANQLNLQNQSKAANQRYFRW</sequence>
<evidence type="ECO:0000313" key="5">
    <source>
        <dbReference type="Proteomes" id="UP000807542"/>
    </source>
</evidence>
<keyword evidence="2" id="KW-0732">Signal</keyword>
<dbReference type="AlphaFoldDB" id="A0A9D7FVM3"/>
<reference evidence="4 6" key="1">
    <citation type="submission" date="2020-11" db="EMBL/GenBank/DDBJ databases">
        <title>Insectihabitans protaetiae gen. nov. sp. nov. and Insectihabitans allomyrinae sp. nov., isolated from larvae of Protaetia brevitarsis seulensis and Allomyrina dichotoma, respectively.</title>
        <authorList>
            <person name="Lee S.D."/>
            <person name="Byeon Y.-S."/>
            <person name="Kim S.-M."/>
            <person name="Yang H.L."/>
            <person name="Kim I.S."/>
        </authorList>
    </citation>
    <scope>NUCLEOTIDE SEQUENCE</scope>
    <source>
        <strain evidence="4">CWB-B4</strain>
        <strain evidence="3 6">CWB-B43</strain>
    </source>
</reference>
<dbReference type="Proteomes" id="UP001296969">
    <property type="component" value="Unassembled WGS sequence"/>
</dbReference>
<dbReference type="InterPro" id="IPR014158">
    <property type="entry name" value="T4SS_VirB5"/>
</dbReference>
<keyword evidence="6" id="KW-1185">Reference proteome</keyword>
<dbReference type="EMBL" id="JADRCP010000001">
    <property type="protein sequence ID" value="MBK5174920.1"/>
    <property type="molecule type" value="Genomic_DNA"/>
</dbReference>
<dbReference type="Gene3D" id="1.20.58.430">
    <property type="entry name" value="Type IV secretion system, VirB5-domain"/>
    <property type="match status" value="1"/>
</dbReference>
<feature type="chain" id="PRO_5039128308" evidence="2">
    <location>
        <begin position="29"/>
        <end position="222"/>
    </location>
</feature>
<feature type="signal peptide" evidence="2">
    <location>
        <begin position="1"/>
        <end position="28"/>
    </location>
</feature>
<comment type="caution">
    <text evidence="4">The sequence shown here is derived from an EMBL/GenBank/DDBJ whole genome shotgun (WGS) entry which is preliminary data.</text>
</comment>
<evidence type="ECO:0000313" key="6">
    <source>
        <dbReference type="Proteomes" id="UP001296969"/>
    </source>
</evidence>
<feature type="coiled-coil region" evidence="1">
    <location>
        <begin position="39"/>
        <end position="66"/>
    </location>
</feature>
<proteinExistence type="predicted"/>